<feature type="domain" description="C3H1-type" evidence="11">
    <location>
        <begin position="118"/>
        <end position="145"/>
    </location>
</feature>
<feature type="domain" description="C3H1-type" evidence="11">
    <location>
        <begin position="1"/>
        <end position="25"/>
    </location>
</feature>
<comment type="caution">
    <text evidence="13">The sequence shown here is derived from an EMBL/GenBank/DDBJ whole genome shotgun (WGS) entry which is preliminary data.</text>
</comment>
<dbReference type="AlphaFoldDB" id="A0A559M748"/>
<keyword evidence="13" id="KW-0067">ATP-binding</keyword>
<dbReference type="SMART" id="SM00647">
    <property type="entry name" value="IBR"/>
    <property type="match status" value="2"/>
</dbReference>
<keyword evidence="6 9" id="KW-0863">Zinc-finger</keyword>
<protein>
    <recommendedName>
        <fullName evidence="2">RBR-type E3 ubiquitin transferase</fullName>
        <ecNumber evidence="2">2.3.2.31</ecNumber>
    </recommendedName>
</protein>
<keyword evidence="13" id="KW-0347">Helicase</keyword>
<keyword evidence="14" id="KW-1185">Reference proteome</keyword>
<dbReference type="GO" id="GO:0016567">
    <property type="term" value="P:protein ubiquitination"/>
    <property type="evidence" value="ECO:0007669"/>
    <property type="project" value="InterPro"/>
</dbReference>
<feature type="zinc finger region" description="C3H1-type" evidence="9">
    <location>
        <begin position="118"/>
        <end position="145"/>
    </location>
</feature>
<dbReference type="InterPro" id="IPR036855">
    <property type="entry name" value="Znf_CCCH_sf"/>
</dbReference>
<accession>A0A559M748</accession>
<keyword evidence="8 9" id="KW-0862">Zinc</keyword>
<dbReference type="Pfam" id="PF01485">
    <property type="entry name" value="IBR"/>
    <property type="match status" value="1"/>
</dbReference>
<dbReference type="CDD" id="cd22585">
    <property type="entry name" value="Rcat_RBR_DEAH12-like"/>
    <property type="match status" value="1"/>
</dbReference>
<dbReference type="Gene3D" id="1.20.120.1750">
    <property type="match status" value="1"/>
</dbReference>
<dbReference type="PROSITE" id="PS50103">
    <property type="entry name" value="ZF_C3H1"/>
    <property type="match status" value="3"/>
</dbReference>
<dbReference type="Pfam" id="PF22191">
    <property type="entry name" value="IBR_1"/>
    <property type="match status" value="1"/>
</dbReference>
<feature type="region of interest" description="Disordered" evidence="10">
    <location>
        <begin position="317"/>
        <end position="338"/>
    </location>
</feature>
<organism evidence="13 14">
    <name type="scientific">Lachnellula willkommii</name>
    <dbReference type="NCBI Taxonomy" id="215461"/>
    <lineage>
        <taxon>Eukaryota</taxon>
        <taxon>Fungi</taxon>
        <taxon>Dikarya</taxon>
        <taxon>Ascomycota</taxon>
        <taxon>Pezizomycotina</taxon>
        <taxon>Leotiomycetes</taxon>
        <taxon>Helotiales</taxon>
        <taxon>Lachnaceae</taxon>
        <taxon>Lachnellula</taxon>
    </lineage>
</organism>
<comment type="catalytic activity">
    <reaction evidence="1">
        <text>[E2 ubiquitin-conjugating enzyme]-S-ubiquitinyl-L-cysteine + [acceptor protein]-L-lysine = [E2 ubiquitin-conjugating enzyme]-L-cysteine + [acceptor protein]-N(6)-ubiquitinyl-L-lysine.</text>
        <dbReference type="EC" id="2.3.2.31"/>
    </reaction>
</comment>
<evidence type="ECO:0000256" key="10">
    <source>
        <dbReference type="SAM" id="MobiDB-lite"/>
    </source>
</evidence>
<dbReference type="GO" id="GO:0004386">
    <property type="term" value="F:helicase activity"/>
    <property type="evidence" value="ECO:0007669"/>
    <property type="project" value="UniProtKB-KW"/>
</dbReference>
<evidence type="ECO:0000256" key="4">
    <source>
        <dbReference type="ARBA" id="ARBA00022723"/>
    </source>
</evidence>
<proteinExistence type="predicted"/>
<dbReference type="EC" id="2.3.2.31" evidence="2"/>
<evidence type="ECO:0000256" key="1">
    <source>
        <dbReference type="ARBA" id="ARBA00001798"/>
    </source>
</evidence>
<feature type="region of interest" description="Disordered" evidence="10">
    <location>
        <begin position="88"/>
        <end position="112"/>
    </location>
</feature>
<dbReference type="InterPro" id="IPR000571">
    <property type="entry name" value="Znf_CCCH"/>
</dbReference>
<dbReference type="EMBL" id="QGML01001558">
    <property type="protein sequence ID" value="TVY88775.1"/>
    <property type="molecule type" value="Genomic_DNA"/>
</dbReference>
<sequence>MASCKFFKQGACRNGNTCTFTHERDTSNQRHFGPVSPAFPDVEKLAITSAKKNVFNKEIKPTPACRFFSQGSCNKGGDCRYVHAPAVSPPKQVHSDTDSANPSLGSQGESSLRKALDSRAEVPCSFMSRPGGCQKDSCPYLHAANQHSMEVSVTQDLEDQDLDDDLSRNIFGAMVKFNELGHVIKVSFPTDFSLACIRGFRPGSSPEAIVDILRGLGFDVSINCVRIPRSATALEPKATVKVEDPLFATELCSRLKDQGSALNAVPISIAPRQTNCRKVYISWHKPTRSAWLNFGNGEIAGRTARNFNKGKYKCLGQSVRSSTPSKAPDRGGRSGSHNSVPWTIILSDVPGHATSEDIKAGIKTLFDQPRHIELGASSYDALDAEVSVMVRSKLEEYGPLELFHLAPSHEGKRVKATAWFIDEEDARSACELDNRSLDILKKGRLTVTLVQSAKIKVSTPIYLALKTTIDEASMTWKERHLRLYVYQDAVSRFTTLKVEGDDAKDVASARKTLDDILRGVVLTDGQHEIGSSLFRSNRSANNKLKSLERELCIVIIRDKTKRQLLYHGPPEKMQQVVRQIADILREESSSIFEIPLRDAPQFSWTIRGGFKSIVQALGKDVAVFDVVSRKIIINGTLQQFEAALSIMNGKHHFKIDPFSEHDSERECPICLATDDIDMPVETSCKHTYCLECFESCCKHAASTSTNRFHIKCAGDGDECKKVFALAEVKDHVSSSVFEDIFKSSFEEYIGRHPEDFHYCKGVDCGFVYRCTAAAQSKPSLYACSNCPQRLCTSCHENWHGGQSCAEYKYHISGDYELLEKAKKEFNYKECPKCKTLMEKIEGCNHMSCPACKAHICWVCMAVFETSDPCYNHMVKEHGGIGLGLERFAV</sequence>
<feature type="domain" description="C3H1-type" evidence="11">
    <location>
        <begin position="59"/>
        <end position="86"/>
    </location>
</feature>
<dbReference type="InterPro" id="IPR031127">
    <property type="entry name" value="E3_UB_ligase_RBR"/>
</dbReference>
<dbReference type="GO" id="GO:0061630">
    <property type="term" value="F:ubiquitin protein ligase activity"/>
    <property type="evidence" value="ECO:0007669"/>
    <property type="project" value="UniProtKB-EC"/>
</dbReference>
<dbReference type="GO" id="GO:0008270">
    <property type="term" value="F:zinc ion binding"/>
    <property type="evidence" value="ECO:0007669"/>
    <property type="project" value="UniProtKB-KW"/>
</dbReference>
<dbReference type="InterPro" id="IPR002867">
    <property type="entry name" value="IBR_dom"/>
</dbReference>
<keyword evidence="13" id="KW-0378">Hydrolase</keyword>
<evidence type="ECO:0000259" key="11">
    <source>
        <dbReference type="PROSITE" id="PS50103"/>
    </source>
</evidence>
<evidence type="ECO:0000313" key="13">
    <source>
        <dbReference type="EMBL" id="TVY88775.1"/>
    </source>
</evidence>
<evidence type="ECO:0000256" key="8">
    <source>
        <dbReference type="ARBA" id="ARBA00022833"/>
    </source>
</evidence>
<keyword evidence="3" id="KW-0808">Transferase</keyword>
<evidence type="ECO:0000256" key="5">
    <source>
        <dbReference type="ARBA" id="ARBA00022737"/>
    </source>
</evidence>
<dbReference type="CDD" id="cd20335">
    <property type="entry name" value="BRcat_RBR"/>
    <property type="match status" value="1"/>
</dbReference>
<dbReference type="Pfam" id="PF00642">
    <property type="entry name" value="zf-CCCH"/>
    <property type="match status" value="1"/>
</dbReference>
<evidence type="ECO:0000313" key="14">
    <source>
        <dbReference type="Proteomes" id="UP000315522"/>
    </source>
</evidence>
<dbReference type="SUPFAM" id="SSF90229">
    <property type="entry name" value="CCCH zinc finger"/>
    <property type="match status" value="2"/>
</dbReference>
<dbReference type="SMART" id="SM00356">
    <property type="entry name" value="ZnF_C3H1"/>
    <property type="match status" value="3"/>
</dbReference>
<reference evidence="13 14" key="1">
    <citation type="submission" date="2018-05" db="EMBL/GenBank/DDBJ databases">
        <title>Genome sequencing and assembly of the regulated plant pathogen Lachnellula willkommii and related sister species for the development of diagnostic species identification markers.</title>
        <authorList>
            <person name="Giroux E."/>
            <person name="Bilodeau G."/>
        </authorList>
    </citation>
    <scope>NUCLEOTIDE SEQUENCE [LARGE SCALE GENOMIC DNA]</scope>
    <source>
        <strain evidence="13 14">CBS 172.35</strain>
    </source>
</reference>
<keyword evidence="5" id="KW-0677">Repeat</keyword>
<evidence type="ECO:0000256" key="6">
    <source>
        <dbReference type="ARBA" id="ARBA00022771"/>
    </source>
</evidence>
<dbReference type="PROSITE" id="PS51873">
    <property type="entry name" value="TRIAD"/>
    <property type="match status" value="1"/>
</dbReference>
<dbReference type="Gene3D" id="4.10.1000.10">
    <property type="entry name" value="Zinc finger, CCCH-type"/>
    <property type="match status" value="2"/>
</dbReference>
<keyword evidence="4 9" id="KW-0479">Metal-binding</keyword>
<keyword evidence="13" id="KW-0547">Nucleotide-binding</keyword>
<keyword evidence="7" id="KW-0833">Ubl conjugation pathway</keyword>
<dbReference type="Proteomes" id="UP000315522">
    <property type="component" value="Unassembled WGS sequence"/>
</dbReference>
<dbReference type="Gene3D" id="3.30.40.10">
    <property type="entry name" value="Zinc/RING finger domain, C3HC4 (zinc finger)"/>
    <property type="match status" value="1"/>
</dbReference>
<evidence type="ECO:0000256" key="7">
    <source>
        <dbReference type="ARBA" id="ARBA00022786"/>
    </source>
</evidence>
<gene>
    <name evidence="13" type="ORF">LAWI1_G008348</name>
</gene>
<evidence type="ECO:0000256" key="9">
    <source>
        <dbReference type="PROSITE-ProRule" id="PRU00723"/>
    </source>
</evidence>
<name>A0A559M748_9HELO</name>
<feature type="zinc finger region" description="C3H1-type" evidence="9">
    <location>
        <begin position="1"/>
        <end position="25"/>
    </location>
</feature>
<feature type="domain" description="RING-type" evidence="12">
    <location>
        <begin position="663"/>
        <end position="881"/>
    </location>
</feature>
<evidence type="ECO:0000256" key="3">
    <source>
        <dbReference type="ARBA" id="ARBA00022679"/>
    </source>
</evidence>
<evidence type="ECO:0000256" key="2">
    <source>
        <dbReference type="ARBA" id="ARBA00012251"/>
    </source>
</evidence>
<feature type="compositionally biased region" description="Polar residues" evidence="10">
    <location>
        <begin position="98"/>
        <end position="110"/>
    </location>
</feature>
<evidence type="ECO:0000259" key="12">
    <source>
        <dbReference type="PROSITE" id="PS51873"/>
    </source>
</evidence>
<dbReference type="SUPFAM" id="SSF57850">
    <property type="entry name" value="RING/U-box"/>
    <property type="match status" value="2"/>
</dbReference>
<dbReference type="PANTHER" id="PTHR11685">
    <property type="entry name" value="RBR FAMILY RING FINGER AND IBR DOMAIN-CONTAINING"/>
    <property type="match status" value="1"/>
</dbReference>
<dbReference type="InterPro" id="IPR044066">
    <property type="entry name" value="TRIAD_supradom"/>
</dbReference>
<dbReference type="InterPro" id="IPR013083">
    <property type="entry name" value="Znf_RING/FYVE/PHD"/>
</dbReference>
<feature type="zinc finger region" description="C3H1-type" evidence="9">
    <location>
        <begin position="59"/>
        <end position="86"/>
    </location>
</feature>